<organism evidence="1 2">
    <name type="scientific">Sporanaerobium hydrogeniformans</name>
    <dbReference type="NCBI Taxonomy" id="3072179"/>
    <lineage>
        <taxon>Bacteria</taxon>
        <taxon>Bacillati</taxon>
        <taxon>Bacillota</taxon>
        <taxon>Clostridia</taxon>
        <taxon>Lachnospirales</taxon>
        <taxon>Lachnospiraceae</taxon>
        <taxon>Sporanaerobium</taxon>
    </lineage>
</organism>
<dbReference type="EMBL" id="PEDL01000008">
    <property type="protein sequence ID" value="PHV70685.1"/>
    <property type="molecule type" value="Genomic_DNA"/>
</dbReference>
<comment type="caution">
    <text evidence="1">The sequence shown here is derived from an EMBL/GenBank/DDBJ whole genome shotgun (WGS) entry which is preliminary data.</text>
</comment>
<evidence type="ECO:0000313" key="2">
    <source>
        <dbReference type="Proteomes" id="UP000224460"/>
    </source>
</evidence>
<protein>
    <submittedName>
        <fullName evidence="1">Uncharacterized protein</fullName>
    </submittedName>
</protein>
<reference evidence="1" key="1">
    <citation type="submission" date="2017-10" db="EMBL/GenBank/DDBJ databases">
        <title>Genome sequence of cellulolytic Lachnospiraceae bacterium XHS1971 isolated from hotspring sediment.</title>
        <authorList>
            <person name="Vasudevan G."/>
            <person name="Joshi A.J."/>
            <person name="Hivarkar S."/>
            <person name="Lanjekar V.B."/>
            <person name="Dhakephalkar P.K."/>
            <person name="Dagar S."/>
        </authorList>
    </citation>
    <scope>NUCLEOTIDE SEQUENCE</scope>
    <source>
        <strain evidence="1">XHS1971</strain>
    </source>
</reference>
<proteinExistence type="predicted"/>
<gene>
    <name evidence="1" type="ORF">CS063_09135</name>
</gene>
<dbReference type="Proteomes" id="UP000224460">
    <property type="component" value="Unassembled WGS sequence"/>
</dbReference>
<keyword evidence="2" id="KW-1185">Reference proteome</keyword>
<accession>A0AC61DCS0</accession>
<evidence type="ECO:0000313" key="1">
    <source>
        <dbReference type="EMBL" id="PHV70685.1"/>
    </source>
</evidence>
<sequence length="200" mass="22712">MKKRYLVIILVFICFSSLVLAGDIPESIMLGENKGLLIGKLSIQADMYTIMPSTIMMGEVLAEEITVDKFDSYYGTADKPLDGDIIVAVLINDHQIDDSWVFKCTSEDYKTLKLVSERYNIVERYEKYINDGEYFRAQQKLNKNNTTDAIETEQVLDTNVTVKDSVNKLGTNIPGIGISILLFITFIIFIVFKRTQNRGK</sequence>
<name>A0AC61DCS0_9FIRM</name>